<proteinExistence type="predicted"/>
<dbReference type="GeneID" id="125423699"/>
<dbReference type="Proteomes" id="UP001652623">
    <property type="component" value="Chromosome 1"/>
</dbReference>
<dbReference type="InterPro" id="IPR011012">
    <property type="entry name" value="Longin-like_dom_sf"/>
</dbReference>
<dbReference type="SUPFAM" id="SSF64356">
    <property type="entry name" value="SNARE-like"/>
    <property type="match status" value="1"/>
</dbReference>
<gene>
    <name evidence="3" type="primary">LOC125423699</name>
</gene>
<name>A0ABM3ISC5_ZIZJJ</name>
<sequence length="120" mass="14131">MSNSFYCFCWFLIELQPVIASPTHFIFFQILRQGIAFLACTQVEMTPVMAIEFLSRVADVLSDYLRRLNEDLIKDTFMRLFKSCCKIARKSYDKLRQYLSCIFVGLSKQWIVYCRPISVT</sequence>
<evidence type="ECO:0000313" key="3">
    <source>
        <dbReference type="RefSeq" id="XP_048334545.1"/>
    </source>
</evidence>
<accession>A0ABM3ISC5</accession>
<reference evidence="2" key="1">
    <citation type="submission" date="2025-05" db="UniProtKB">
        <authorList>
            <consortium name="RefSeq"/>
        </authorList>
    </citation>
    <scope>NUCLEOTIDE SEQUENCE [LARGE SCALE GENOMIC DNA]</scope>
</reference>
<evidence type="ECO:0000313" key="2">
    <source>
        <dbReference type="Proteomes" id="UP001652623"/>
    </source>
</evidence>
<keyword evidence="1" id="KW-0732">Signal</keyword>
<protein>
    <submittedName>
        <fullName evidence="3">AP-3 complex subunit mu-like</fullName>
    </submittedName>
</protein>
<feature type="signal peptide" evidence="1">
    <location>
        <begin position="1"/>
        <end position="20"/>
    </location>
</feature>
<evidence type="ECO:0000256" key="1">
    <source>
        <dbReference type="SAM" id="SignalP"/>
    </source>
</evidence>
<organism evidence="2 3">
    <name type="scientific">Ziziphus jujuba</name>
    <name type="common">Chinese jujube</name>
    <name type="synonym">Ziziphus sativa</name>
    <dbReference type="NCBI Taxonomy" id="326968"/>
    <lineage>
        <taxon>Eukaryota</taxon>
        <taxon>Viridiplantae</taxon>
        <taxon>Streptophyta</taxon>
        <taxon>Embryophyta</taxon>
        <taxon>Tracheophyta</taxon>
        <taxon>Spermatophyta</taxon>
        <taxon>Magnoliopsida</taxon>
        <taxon>eudicotyledons</taxon>
        <taxon>Gunneridae</taxon>
        <taxon>Pentapetalae</taxon>
        <taxon>rosids</taxon>
        <taxon>fabids</taxon>
        <taxon>Rosales</taxon>
        <taxon>Rhamnaceae</taxon>
        <taxon>Paliureae</taxon>
        <taxon>Ziziphus</taxon>
    </lineage>
</organism>
<keyword evidence="2" id="KW-1185">Reference proteome</keyword>
<dbReference type="Gene3D" id="3.30.450.60">
    <property type="match status" value="1"/>
</dbReference>
<reference evidence="3" key="2">
    <citation type="submission" date="2025-08" db="UniProtKB">
        <authorList>
            <consortium name="RefSeq"/>
        </authorList>
    </citation>
    <scope>IDENTIFICATION</scope>
    <source>
        <tissue evidence="3">Seedling</tissue>
    </source>
</reference>
<feature type="chain" id="PRO_5045783779" evidence="1">
    <location>
        <begin position="21"/>
        <end position="120"/>
    </location>
</feature>
<dbReference type="RefSeq" id="XP_048334545.1">
    <property type="nucleotide sequence ID" value="XM_048478588.2"/>
</dbReference>